<protein>
    <submittedName>
        <fullName evidence="2">Helix-turn-helix domain protein</fullName>
    </submittedName>
</protein>
<proteinExistence type="predicted"/>
<organism evidence="2 3">
    <name type="scientific">Aeoliella mucimassa</name>
    <dbReference type="NCBI Taxonomy" id="2527972"/>
    <lineage>
        <taxon>Bacteria</taxon>
        <taxon>Pseudomonadati</taxon>
        <taxon>Planctomycetota</taxon>
        <taxon>Planctomycetia</taxon>
        <taxon>Pirellulales</taxon>
        <taxon>Lacipirellulaceae</taxon>
        <taxon>Aeoliella</taxon>
    </lineage>
</organism>
<dbReference type="InterPro" id="IPR041657">
    <property type="entry name" value="HTH_17"/>
</dbReference>
<name>A0A518AM53_9BACT</name>
<dbReference type="KEGG" id="amuc:Pan181_19840"/>
<evidence type="ECO:0000259" key="1">
    <source>
        <dbReference type="Pfam" id="PF12728"/>
    </source>
</evidence>
<accession>A0A518AM53</accession>
<dbReference type="InterPro" id="IPR010093">
    <property type="entry name" value="SinI_DNA-bd"/>
</dbReference>
<dbReference type="Proteomes" id="UP000315750">
    <property type="component" value="Chromosome"/>
</dbReference>
<dbReference type="SUPFAM" id="SSF46955">
    <property type="entry name" value="Putative DNA-binding domain"/>
    <property type="match status" value="1"/>
</dbReference>
<dbReference type="Pfam" id="PF12728">
    <property type="entry name" value="HTH_17"/>
    <property type="match status" value="1"/>
</dbReference>
<dbReference type="GO" id="GO:0003677">
    <property type="term" value="F:DNA binding"/>
    <property type="evidence" value="ECO:0007669"/>
    <property type="project" value="InterPro"/>
</dbReference>
<gene>
    <name evidence="2" type="ORF">Pan181_19840</name>
</gene>
<dbReference type="AlphaFoldDB" id="A0A518AM53"/>
<keyword evidence="3" id="KW-1185">Reference proteome</keyword>
<sequence length="63" mass="7082">MATIAHEYLTAQETADLLRISARHLRTLTKSGKVPSIKVAERSYRYPKAELLESLKPQRGAES</sequence>
<evidence type="ECO:0000313" key="2">
    <source>
        <dbReference type="EMBL" id="QDU55788.1"/>
    </source>
</evidence>
<dbReference type="InterPro" id="IPR009061">
    <property type="entry name" value="DNA-bd_dom_put_sf"/>
</dbReference>
<feature type="domain" description="Helix-turn-helix" evidence="1">
    <location>
        <begin position="8"/>
        <end position="56"/>
    </location>
</feature>
<evidence type="ECO:0000313" key="3">
    <source>
        <dbReference type="Proteomes" id="UP000315750"/>
    </source>
</evidence>
<dbReference type="EMBL" id="CP036278">
    <property type="protein sequence ID" value="QDU55788.1"/>
    <property type="molecule type" value="Genomic_DNA"/>
</dbReference>
<dbReference type="NCBIfam" id="TIGR01764">
    <property type="entry name" value="excise"/>
    <property type="match status" value="1"/>
</dbReference>
<dbReference type="RefSeq" id="WP_197529097.1">
    <property type="nucleotide sequence ID" value="NZ_CP036278.1"/>
</dbReference>
<reference evidence="2 3" key="1">
    <citation type="submission" date="2019-02" db="EMBL/GenBank/DDBJ databases">
        <title>Deep-cultivation of Planctomycetes and their phenomic and genomic characterization uncovers novel biology.</title>
        <authorList>
            <person name="Wiegand S."/>
            <person name="Jogler M."/>
            <person name="Boedeker C."/>
            <person name="Pinto D."/>
            <person name="Vollmers J."/>
            <person name="Rivas-Marin E."/>
            <person name="Kohn T."/>
            <person name="Peeters S.H."/>
            <person name="Heuer A."/>
            <person name="Rast P."/>
            <person name="Oberbeckmann S."/>
            <person name="Bunk B."/>
            <person name="Jeske O."/>
            <person name="Meyerdierks A."/>
            <person name="Storesund J.E."/>
            <person name="Kallscheuer N."/>
            <person name="Luecker S."/>
            <person name="Lage O.M."/>
            <person name="Pohl T."/>
            <person name="Merkel B.J."/>
            <person name="Hornburger P."/>
            <person name="Mueller R.-W."/>
            <person name="Bruemmer F."/>
            <person name="Labrenz M."/>
            <person name="Spormann A.M."/>
            <person name="Op den Camp H."/>
            <person name="Overmann J."/>
            <person name="Amann R."/>
            <person name="Jetten M.S.M."/>
            <person name="Mascher T."/>
            <person name="Medema M.H."/>
            <person name="Devos D.P."/>
            <person name="Kaster A.-K."/>
            <person name="Ovreas L."/>
            <person name="Rohde M."/>
            <person name="Galperin M.Y."/>
            <person name="Jogler C."/>
        </authorList>
    </citation>
    <scope>NUCLEOTIDE SEQUENCE [LARGE SCALE GENOMIC DNA]</scope>
    <source>
        <strain evidence="2 3">Pan181</strain>
    </source>
</reference>